<gene>
    <name evidence="2" type="ORF">QQF64_002879</name>
</gene>
<comment type="caution">
    <text evidence="2">The sequence shown here is derived from an EMBL/GenBank/DDBJ whole genome shotgun (WGS) entry which is preliminary data.</text>
</comment>
<feature type="compositionally biased region" description="Low complexity" evidence="1">
    <location>
        <begin position="84"/>
        <end position="95"/>
    </location>
</feature>
<keyword evidence="3" id="KW-1185">Reference proteome</keyword>
<evidence type="ECO:0000313" key="2">
    <source>
        <dbReference type="EMBL" id="KAL1267204.1"/>
    </source>
</evidence>
<evidence type="ECO:0000256" key="1">
    <source>
        <dbReference type="SAM" id="MobiDB-lite"/>
    </source>
</evidence>
<dbReference type="EMBL" id="JAYMGO010000010">
    <property type="protein sequence ID" value="KAL1267204.1"/>
    <property type="molecule type" value="Genomic_DNA"/>
</dbReference>
<protein>
    <submittedName>
        <fullName evidence="2">Uncharacterized protein</fullName>
    </submittedName>
</protein>
<evidence type="ECO:0000313" key="3">
    <source>
        <dbReference type="Proteomes" id="UP001558613"/>
    </source>
</evidence>
<organism evidence="2 3">
    <name type="scientific">Cirrhinus molitorella</name>
    <name type="common">mud carp</name>
    <dbReference type="NCBI Taxonomy" id="172907"/>
    <lineage>
        <taxon>Eukaryota</taxon>
        <taxon>Metazoa</taxon>
        <taxon>Chordata</taxon>
        <taxon>Craniata</taxon>
        <taxon>Vertebrata</taxon>
        <taxon>Euteleostomi</taxon>
        <taxon>Actinopterygii</taxon>
        <taxon>Neopterygii</taxon>
        <taxon>Teleostei</taxon>
        <taxon>Ostariophysi</taxon>
        <taxon>Cypriniformes</taxon>
        <taxon>Cyprinidae</taxon>
        <taxon>Labeoninae</taxon>
        <taxon>Labeonini</taxon>
        <taxon>Cirrhinus</taxon>
    </lineage>
</organism>
<feature type="region of interest" description="Disordered" evidence="1">
    <location>
        <begin position="71"/>
        <end position="95"/>
    </location>
</feature>
<name>A0ABR3MRF9_9TELE</name>
<dbReference type="Proteomes" id="UP001558613">
    <property type="component" value="Unassembled WGS sequence"/>
</dbReference>
<reference evidence="2 3" key="1">
    <citation type="submission" date="2023-09" db="EMBL/GenBank/DDBJ databases">
        <authorList>
            <person name="Wang M."/>
        </authorList>
    </citation>
    <scope>NUCLEOTIDE SEQUENCE [LARGE SCALE GENOMIC DNA]</scope>
    <source>
        <strain evidence="2">GT-2023</strain>
        <tissue evidence="2">Liver</tissue>
    </source>
</reference>
<accession>A0ABR3MRF9</accession>
<sequence length="147" mass="16731">MCAEIDKSALIPAFPSQTHALEKVVLAHQSLLSLHLNQTCSRRPRPHGDRRLLLRQVRLRGELYSNRCPELQRHSHRSPGDCNPPTITTTTSSSPLHPYHHLPTILILIHTLVQAEEQVCAMRCWRRPDMCSVERGSMDITPSKPLH</sequence>
<proteinExistence type="predicted"/>